<accession>A0A7S4JTF8</accession>
<evidence type="ECO:0000256" key="1">
    <source>
        <dbReference type="SAM" id="MobiDB-lite"/>
    </source>
</evidence>
<reference evidence="2" key="1">
    <citation type="submission" date="2021-01" db="EMBL/GenBank/DDBJ databases">
        <authorList>
            <person name="Corre E."/>
            <person name="Pelletier E."/>
            <person name="Niang G."/>
            <person name="Scheremetjew M."/>
            <person name="Finn R."/>
            <person name="Kale V."/>
            <person name="Holt S."/>
            <person name="Cochrane G."/>
            <person name="Meng A."/>
            <person name="Brown T."/>
            <person name="Cohen L."/>
        </authorList>
    </citation>
    <scope>NUCLEOTIDE SEQUENCE</scope>
    <source>
        <strain evidence="2">Isolate 1302-5</strain>
    </source>
</reference>
<gene>
    <name evidence="2" type="ORF">OAUR00152_LOCUS33620</name>
</gene>
<feature type="region of interest" description="Disordered" evidence="1">
    <location>
        <begin position="47"/>
        <end position="75"/>
    </location>
</feature>
<evidence type="ECO:0000313" key="2">
    <source>
        <dbReference type="EMBL" id="CAE2273761.1"/>
    </source>
</evidence>
<sequence length="218" mass="23093">MRPKRAPLVAAAICGTTSPASTDAFFVTTRIRHGSVSATISERRLSILPATRGDGENRSGKAPSSEKVSDDDGLAELSPPLINLERRSLLFEKSVRDDDVDAEVAADRAALERTIESASGVMDSAFIALWRGAATSLPGIVTGFRADNDGRYKQADDGAAAAGRLYNVLFVRVPTITAGVVYAYNLSRGHPLVVDVGGGAFDVPPPVVLALLWAILRF</sequence>
<name>A0A7S4JTF8_9STRA</name>
<protein>
    <submittedName>
        <fullName evidence="2">Uncharacterized protein</fullName>
    </submittedName>
</protein>
<dbReference type="EMBL" id="HBKQ01048672">
    <property type="protein sequence ID" value="CAE2273761.1"/>
    <property type="molecule type" value="Transcribed_RNA"/>
</dbReference>
<organism evidence="2">
    <name type="scientific">Odontella aurita</name>
    <dbReference type="NCBI Taxonomy" id="265563"/>
    <lineage>
        <taxon>Eukaryota</taxon>
        <taxon>Sar</taxon>
        <taxon>Stramenopiles</taxon>
        <taxon>Ochrophyta</taxon>
        <taxon>Bacillariophyta</taxon>
        <taxon>Mediophyceae</taxon>
        <taxon>Biddulphiophycidae</taxon>
        <taxon>Eupodiscales</taxon>
        <taxon>Odontellaceae</taxon>
        <taxon>Odontella</taxon>
    </lineage>
</organism>
<dbReference type="AlphaFoldDB" id="A0A7S4JTF8"/>
<proteinExistence type="predicted"/>